<organism evidence="2 3">
    <name type="scientific">Rhynocoris fuscipes</name>
    <dbReference type="NCBI Taxonomy" id="488301"/>
    <lineage>
        <taxon>Eukaryota</taxon>
        <taxon>Metazoa</taxon>
        <taxon>Ecdysozoa</taxon>
        <taxon>Arthropoda</taxon>
        <taxon>Hexapoda</taxon>
        <taxon>Insecta</taxon>
        <taxon>Pterygota</taxon>
        <taxon>Neoptera</taxon>
        <taxon>Paraneoptera</taxon>
        <taxon>Hemiptera</taxon>
        <taxon>Heteroptera</taxon>
        <taxon>Panheteroptera</taxon>
        <taxon>Cimicomorpha</taxon>
        <taxon>Reduviidae</taxon>
        <taxon>Harpactorinae</taxon>
        <taxon>Harpactorini</taxon>
        <taxon>Rhynocoris</taxon>
    </lineage>
</organism>
<dbReference type="AlphaFoldDB" id="A0AAW1CPM3"/>
<keyword evidence="3" id="KW-1185">Reference proteome</keyword>
<protein>
    <submittedName>
        <fullName evidence="2">Uncharacterized protein</fullName>
    </submittedName>
</protein>
<evidence type="ECO:0000313" key="3">
    <source>
        <dbReference type="Proteomes" id="UP001461498"/>
    </source>
</evidence>
<dbReference type="EMBL" id="JAPXFL010000011">
    <property type="protein sequence ID" value="KAK9499673.1"/>
    <property type="molecule type" value="Genomic_DNA"/>
</dbReference>
<keyword evidence="1" id="KW-0472">Membrane</keyword>
<keyword evidence="1" id="KW-1133">Transmembrane helix</keyword>
<reference evidence="2 3" key="1">
    <citation type="submission" date="2022-12" db="EMBL/GenBank/DDBJ databases">
        <title>Chromosome-level genome assembly of true bugs.</title>
        <authorList>
            <person name="Ma L."/>
            <person name="Li H."/>
        </authorList>
    </citation>
    <scope>NUCLEOTIDE SEQUENCE [LARGE SCALE GENOMIC DNA]</scope>
    <source>
        <strain evidence="2">Lab_2022b</strain>
    </source>
</reference>
<sequence>MLGDEDSKLVILEAENFGRKVSFWLIFLLASGFPLGAFVIALIGEIMTNFKEKHLLLKIWIPWNRENAWVHVLTNAWLTLLTIACLSIYAAFFVIELTFSLYVSAYIKQLENKLVKNGIKNQEIYEQHKVIMQLIIDYNDVLSGQMYIEAVISPLMPCGFALAAIKMESLHKTSYMTNWYEDEPKIRKDLLTMMTKTTSPTSVNYRLYVKFDHVLLSAVNNFNFTLIDFNHEKEPSIALN</sequence>
<gene>
    <name evidence="2" type="ORF">O3M35_002680</name>
</gene>
<proteinExistence type="predicted"/>
<feature type="transmembrane region" description="Helical" evidence="1">
    <location>
        <begin position="68"/>
        <end position="95"/>
    </location>
</feature>
<name>A0AAW1CPM3_9HEMI</name>
<dbReference type="Proteomes" id="UP001461498">
    <property type="component" value="Unassembled WGS sequence"/>
</dbReference>
<keyword evidence="1" id="KW-0812">Transmembrane</keyword>
<evidence type="ECO:0000256" key="1">
    <source>
        <dbReference type="SAM" id="Phobius"/>
    </source>
</evidence>
<feature type="transmembrane region" description="Helical" evidence="1">
    <location>
        <begin position="23"/>
        <end position="47"/>
    </location>
</feature>
<accession>A0AAW1CPM3</accession>
<comment type="caution">
    <text evidence="2">The sequence shown here is derived from an EMBL/GenBank/DDBJ whole genome shotgun (WGS) entry which is preliminary data.</text>
</comment>
<evidence type="ECO:0000313" key="2">
    <source>
        <dbReference type="EMBL" id="KAK9499673.1"/>
    </source>
</evidence>